<evidence type="ECO:0000313" key="2">
    <source>
        <dbReference type="EMBL" id="SFD90518.1"/>
    </source>
</evidence>
<evidence type="ECO:0000313" key="3">
    <source>
        <dbReference type="Proteomes" id="UP000198716"/>
    </source>
</evidence>
<protein>
    <recommendedName>
        <fullName evidence="4">ABC-2 type transport system permease protein</fullName>
    </recommendedName>
</protein>
<keyword evidence="1" id="KW-0472">Membrane</keyword>
<organism evidence="2 3">
    <name type="scientific">Actinopolyspora alba</name>
    <dbReference type="NCBI Taxonomy" id="673379"/>
    <lineage>
        <taxon>Bacteria</taxon>
        <taxon>Bacillati</taxon>
        <taxon>Actinomycetota</taxon>
        <taxon>Actinomycetes</taxon>
        <taxon>Actinopolysporales</taxon>
        <taxon>Actinopolysporaceae</taxon>
        <taxon>Actinopolyspora</taxon>
        <taxon>Actinopolyspora alba group</taxon>
    </lineage>
</organism>
<dbReference type="Proteomes" id="UP000198716">
    <property type="component" value="Unassembled WGS sequence"/>
</dbReference>
<feature type="transmembrane region" description="Helical" evidence="1">
    <location>
        <begin position="158"/>
        <end position="185"/>
    </location>
</feature>
<accession>A0A1I1W7V2</accession>
<feature type="transmembrane region" description="Helical" evidence="1">
    <location>
        <begin position="21"/>
        <end position="41"/>
    </location>
</feature>
<keyword evidence="3" id="KW-1185">Reference proteome</keyword>
<keyword evidence="1" id="KW-0812">Transmembrane</keyword>
<gene>
    <name evidence="2" type="ORF">SAMN04487819_10511</name>
</gene>
<feature type="transmembrane region" description="Helical" evidence="1">
    <location>
        <begin position="61"/>
        <end position="84"/>
    </location>
</feature>
<keyword evidence="1" id="KW-1133">Transmembrane helix</keyword>
<evidence type="ECO:0000256" key="1">
    <source>
        <dbReference type="SAM" id="Phobius"/>
    </source>
</evidence>
<reference evidence="3" key="1">
    <citation type="submission" date="2016-10" db="EMBL/GenBank/DDBJ databases">
        <authorList>
            <person name="Varghese N."/>
            <person name="Submissions S."/>
        </authorList>
    </citation>
    <scope>NUCLEOTIDE SEQUENCE [LARGE SCALE GENOMIC DNA]</scope>
    <source>
        <strain evidence="3">DSM 45004</strain>
    </source>
</reference>
<proteinExistence type="predicted"/>
<dbReference type="AlphaFoldDB" id="A0A1I1W7V2"/>
<name>A0A1I1W7V2_9ACTN</name>
<dbReference type="EMBL" id="FOMZ01000005">
    <property type="protein sequence ID" value="SFD90518.1"/>
    <property type="molecule type" value="Genomic_DNA"/>
</dbReference>
<feature type="transmembrane region" description="Helical" evidence="1">
    <location>
        <begin position="238"/>
        <end position="262"/>
    </location>
</feature>
<sequence>MRATLRLARADLSRALGTYRWLVAIPAWFAAVYLSLGYVRYDYDGGGLRPVNVWDAVPGLFTNTILVLFVFVLGFVFLTGDLYVRDRTLGVASMTVLRAPSRGHWWSAKLCALGVLSVVYSTLVFVAMLLLGGLQLGWSATASPTALRSELYPRWTELPMPVFVLVVMLYAALALWAVGAVVMLISTLMPHPLTPAVAGLLWVLLGGVLAPLASRTGWTRLDPLYQMFYNIHFGPDHFTLGWTTSFMVILTTLLATAVLGSWRLRYAEL</sequence>
<feature type="transmembrane region" description="Helical" evidence="1">
    <location>
        <begin position="105"/>
        <end position="138"/>
    </location>
</feature>
<feature type="transmembrane region" description="Helical" evidence="1">
    <location>
        <begin position="197"/>
        <end position="218"/>
    </location>
</feature>
<evidence type="ECO:0008006" key="4">
    <source>
        <dbReference type="Google" id="ProtNLM"/>
    </source>
</evidence>